<keyword evidence="1" id="KW-1133">Transmembrane helix</keyword>
<dbReference type="EMBL" id="CACVBM020001132">
    <property type="protein sequence ID" value="CAA7033469.1"/>
    <property type="molecule type" value="Genomic_DNA"/>
</dbReference>
<evidence type="ECO:0000313" key="3">
    <source>
        <dbReference type="EMBL" id="CAA7033469.1"/>
    </source>
</evidence>
<gene>
    <name evidence="3" type="ORF">MERR_LOCUS20704</name>
</gene>
<evidence type="ECO:0000259" key="2">
    <source>
        <dbReference type="Pfam" id="PF03732"/>
    </source>
</evidence>
<accession>A0A6D2J8T5</accession>
<name>A0A6D2J8T5_9BRAS</name>
<feature type="transmembrane region" description="Helical" evidence="1">
    <location>
        <begin position="185"/>
        <end position="208"/>
    </location>
</feature>
<reference evidence="3" key="1">
    <citation type="submission" date="2020-01" db="EMBL/GenBank/DDBJ databases">
        <authorList>
            <person name="Mishra B."/>
        </authorList>
    </citation>
    <scope>NUCLEOTIDE SEQUENCE [LARGE SCALE GENOMIC DNA]</scope>
</reference>
<dbReference type="AlphaFoldDB" id="A0A6D2J8T5"/>
<sequence length="209" mass="24359">MRAGYENAIIELVPEFHGGESAEKLLDWIATVEETLECKRVSFERCVPMITVRFRGAAAAWWAKEKVARARLGKPRILSWDKLKKKMRKSFLPFNYDQVMFQRFHNLKQGSRSVGEYATKFSSLLRRVDLQESEQQIAARFVGGLRSQEVRYNLNLLNPLTLAEAKQKALIVDNRIKRKLERKFWIVWCCLMLWLCLESFGVKVSGIFP</sequence>
<dbReference type="OrthoDB" id="1745468at2759"/>
<organism evidence="3 4">
    <name type="scientific">Microthlaspi erraticum</name>
    <dbReference type="NCBI Taxonomy" id="1685480"/>
    <lineage>
        <taxon>Eukaryota</taxon>
        <taxon>Viridiplantae</taxon>
        <taxon>Streptophyta</taxon>
        <taxon>Embryophyta</taxon>
        <taxon>Tracheophyta</taxon>
        <taxon>Spermatophyta</taxon>
        <taxon>Magnoliopsida</taxon>
        <taxon>eudicotyledons</taxon>
        <taxon>Gunneridae</taxon>
        <taxon>Pentapetalae</taxon>
        <taxon>rosids</taxon>
        <taxon>malvids</taxon>
        <taxon>Brassicales</taxon>
        <taxon>Brassicaceae</taxon>
        <taxon>Coluteocarpeae</taxon>
        <taxon>Microthlaspi</taxon>
    </lineage>
</organism>
<dbReference type="Pfam" id="PF03732">
    <property type="entry name" value="Retrotrans_gag"/>
    <property type="match status" value="1"/>
</dbReference>
<evidence type="ECO:0000313" key="4">
    <source>
        <dbReference type="Proteomes" id="UP000467841"/>
    </source>
</evidence>
<dbReference type="Proteomes" id="UP000467841">
    <property type="component" value="Unassembled WGS sequence"/>
</dbReference>
<feature type="domain" description="Retrotransposon gag" evidence="2">
    <location>
        <begin position="49"/>
        <end position="146"/>
    </location>
</feature>
<keyword evidence="1" id="KW-0812">Transmembrane</keyword>
<keyword evidence="1" id="KW-0472">Membrane</keyword>
<comment type="caution">
    <text evidence="3">The sequence shown here is derived from an EMBL/GenBank/DDBJ whole genome shotgun (WGS) entry which is preliminary data.</text>
</comment>
<evidence type="ECO:0000256" key="1">
    <source>
        <dbReference type="SAM" id="Phobius"/>
    </source>
</evidence>
<dbReference type="PANTHER" id="PTHR35046:SF18">
    <property type="entry name" value="RNA-DIRECTED DNA POLYMERASE"/>
    <property type="match status" value="1"/>
</dbReference>
<keyword evidence="4" id="KW-1185">Reference proteome</keyword>
<dbReference type="InterPro" id="IPR005162">
    <property type="entry name" value="Retrotrans_gag_dom"/>
</dbReference>
<protein>
    <recommendedName>
        <fullName evidence="2">Retrotransposon gag domain-containing protein</fullName>
    </recommendedName>
</protein>
<proteinExistence type="predicted"/>
<dbReference type="PANTHER" id="PTHR35046">
    <property type="entry name" value="ZINC KNUCKLE (CCHC-TYPE) FAMILY PROTEIN"/>
    <property type="match status" value="1"/>
</dbReference>